<keyword evidence="1" id="KW-0732">Signal</keyword>
<gene>
    <name evidence="2" type="ORF">Ocin01_06148</name>
</gene>
<proteinExistence type="predicted"/>
<dbReference type="Proteomes" id="UP000094527">
    <property type="component" value="Unassembled WGS sequence"/>
</dbReference>
<evidence type="ECO:0000256" key="1">
    <source>
        <dbReference type="SAM" id="SignalP"/>
    </source>
</evidence>
<dbReference type="EMBL" id="LJIJ01000200">
    <property type="protein sequence ID" value="ODN00559.1"/>
    <property type="molecule type" value="Genomic_DNA"/>
</dbReference>
<feature type="chain" id="PRO_5008905063" evidence="1">
    <location>
        <begin position="18"/>
        <end position="149"/>
    </location>
</feature>
<reference evidence="2 3" key="1">
    <citation type="journal article" date="2016" name="Genome Biol. Evol.">
        <title>Gene Family Evolution Reflects Adaptation to Soil Environmental Stressors in the Genome of the Collembolan Orchesella cincta.</title>
        <authorList>
            <person name="Faddeeva-Vakhrusheva A."/>
            <person name="Derks M.F."/>
            <person name="Anvar S.Y."/>
            <person name="Agamennone V."/>
            <person name="Suring W."/>
            <person name="Smit S."/>
            <person name="van Straalen N.M."/>
            <person name="Roelofs D."/>
        </authorList>
    </citation>
    <scope>NUCLEOTIDE SEQUENCE [LARGE SCALE GENOMIC DNA]</scope>
    <source>
        <tissue evidence="2">Mixed pool</tissue>
    </source>
</reference>
<organism evidence="2 3">
    <name type="scientific">Orchesella cincta</name>
    <name type="common">Springtail</name>
    <name type="synonym">Podura cincta</name>
    <dbReference type="NCBI Taxonomy" id="48709"/>
    <lineage>
        <taxon>Eukaryota</taxon>
        <taxon>Metazoa</taxon>
        <taxon>Ecdysozoa</taxon>
        <taxon>Arthropoda</taxon>
        <taxon>Hexapoda</taxon>
        <taxon>Collembola</taxon>
        <taxon>Entomobryomorpha</taxon>
        <taxon>Entomobryoidea</taxon>
        <taxon>Orchesellidae</taxon>
        <taxon>Orchesellinae</taxon>
        <taxon>Orchesella</taxon>
    </lineage>
</organism>
<comment type="caution">
    <text evidence="2">The sequence shown here is derived from an EMBL/GenBank/DDBJ whole genome shotgun (WGS) entry which is preliminary data.</text>
</comment>
<dbReference type="AlphaFoldDB" id="A0A1D2N5K3"/>
<keyword evidence="3" id="KW-1185">Reference proteome</keyword>
<accession>A0A1D2N5K3</accession>
<evidence type="ECO:0000313" key="2">
    <source>
        <dbReference type="EMBL" id="ODN00559.1"/>
    </source>
</evidence>
<protein>
    <submittedName>
        <fullName evidence="2">Uncharacterized protein</fullName>
    </submittedName>
</protein>
<sequence length="149" mass="14762">MQAVAIAVLAFAVAVSAGGITGYSTGNYVQHAHAVAHTPVALMPHHMPLPSQSSVNKLSLLQSSVNKLRPQFRQQVVAAPVLRQQVVAAPVAVAHAPVGISHGYGAVGGLTGVGYAGNLGGLGYASNIGGLGYASNIGGLGYAGTGLLG</sequence>
<feature type="signal peptide" evidence="1">
    <location>
        <begin position="1"/>
        <end position="17"/>
    </location>
</feature>
<evidence type="ECO:0000313" key="3">
    <source>
        <dbReference type="Proteomes" id="UP000094527"/>
    </source>
</evidence>
<name>A0A1D2N5K3_ORCCI</name>